<evidence type="ECO:0000256" key="1">
    <source>
        <dbReference type="ARBA" id="ARBA00001182"/>
    </source>
</evidence>
<proteinExistence type="inferred from homology"/>
<comment type="similarity">
    <text evidence="3">Belongs to the CRELD family.</text>
</comment>
<feature type="transmembrane region" description="Helical" evidence="16">
    <location>
        <begin position="365"/>
        <end position="382"/>
    </location>
</feature>
<evidence type="ECO:0000256" key="11">
    <source>
        <dbReference type="ARBA" id="ARBA00023157"/>
    </source>
</evidence>
<evidence type="ECO:0000256" key="8">
    <source>
        <dbReference type="ARBA" id="ARBA00022837"/>
    </source>
</evidence>
<reference evidence="19" key="1">
    <citation type="submission" date="2021-03" db="EMBL/GenBank/DDBJ databases">
        <authorList>
            <person name="Bekaert M."/>
        </authorList>
    </citation>
    <scope>NUCLEOTIDE SEQUENCE</scope>
</reference>
<keyword evidence="10 16" id="KW-0472">Membrane</keyword>
<dbReference type="Proteomes" id="UP000683360">
    <property type="component" value="Unassembled WGS sequence"/>
</dbReference>
<evidence type="ECO:0000256" key="4">
    <source>
        <dbReference type="ARBA" id="ARBA00012723"/>
    </source>
</evidence>
<evidence type="ECO:0000313" key="20">
    <source>
        <dbReference type="Proteomes" id="UP000683360"/>
    </source>
</evidence>
<keyword evidence="12 19" id="KW-0413">Isomerase</keyword>
<accession>A0A8S3QWD7</accession>
<feature type="domain" description="EGF-like" evidence="18">
    <location>
        <begin position="134"/>
        <end position="174"/>
    </location>
</feature>
<dbReference type="GO" id="GO:0005509">
    <property type="term" value="F:calcium ion binding"/>
    <property type="evidence" value="ECO:0007669"/>
    <property type="project" value="InterPro"/>
</dbReference>
<dbReference type="Pfam" id="PF00053">
    <property type="entry name" value="EGF_laminin"/>
    <property type="match status" value="1"/>
</dbReference>
<evidence type="ECO:0000259" key="18">
    <source>
        <dbReference type="PROSITE" id="PS50026"/>
    </source>
</evidence>
<keyword evidence="11 14" id="KW-1015">Disulfide bond</keyword>
<dbReference type="PROSITE" id="PS01248">
    <property type="entry name" value="EGF_LAM_1"/>
    <property type="match status" value="1"/>
</dbReference>
<dbReference type="InterPro" id="IPR006212">
    <property type="entry name" value="Furin_repeat"/>
</dbReference>
<dbReference type="InterPro" id="IPR049883">
    <property type="entry name" value="NOTCH1_EGF-like"/>
</dbReference>
<dbReference type="SUPFAM" id="SSF57184">
    <property type="entry name" value="Growth factor receptor domain"/>
    <property type="match status" value="1"/>
</dbReference>
<dbReference type="Gene3D" id="2.10.25.10">
    <property type="entry name" value="Laminin"/>
    <property type="match status" value="1"/>
</dbReference>
<dbReference type="SMART" id="SM00261">
    <property type="entry name" value="FU"/>
    <property type="match status" value="2"/>
</dbReference>
<dbReference type="InterPro" id="IPR000742">
    <property type="entry name" value="EGF"/>
</dbReference>
<feature type="region of interest" description="Disordered" evidence="15">
    <location>
        <begin position="330"/>
        <end position="356"/>
    </location>
</feature>
<dbReference type="InterPro" id="IPR002049">
    <property type="entry name" value="LE_dom"/>
</dbReference>
<name>A0A8S3QWD7_MYTED</name>
<gene>
    <name evidence="19" type="ORF">MEDL_13884</name>
</gene>
<dbReference type="OrthoDB" id="19903at2759"/>
<evidence type="ECO:0000256" key="15">
    <source>
        <dbReference type="SAM" id="MobiDB-lite"/>
    </source>
</evidence>
<evidence type="ECO:0000256" key="7">
    <source>
        <dbReference type="ARBA" id="ARBA00022737"/>
    </source>
</evidence>
<dbReference type="PANTHER" id="PTHR24034">
    <property type="entry name" value="EGF-LIKE DOMAIN-CONTAINING PROTEIN"/>
    <property type="match status" value="1"/>
</dbReference>
<evidence type="ECO:0000256" key="13">
    <source>
        <dbReference type="ARBA" id="ARBA00023284"/>
    </source>
</evidence>
<dbReference type="SMART" id="SM00179">
    <property type="entry name" value="EGF_CA"/>
    <property type="match status" value="2"/>
</dbReference>
<evidence type="ECO:0000256" key="9">
    <source>
        <dbReference type="ARBA" id="ARBA00022989"/>
    </source>
</evidence>
<evidence type="ECO:0000256" key="17">
    <source>
        <dbReference type="SAM" id="SignalP"/>
    </source>
</evidence>
<evidence type="ECO:0000313" key="19">
    <source>
        <dbReference type="EMBL" id="CAG2199153.1"/>
    </source>
</evidence>
<evidence type="ECO:0000256" key="12">
    <source>
        <dbReference type="ARBA" id="ARBA00023235"/>
    </source>
</evidence>
<dbReference type="PROSITE" id="PS50026">
    <property type="entry name" value="EGF_3"/>
    <property type="match status" value="1"/>
</dbReference>
<keyword evidence="7" id="KW-0677">Repeat</keyword>
<dbReference type="SMART" id="SM00181">
    <property type="entry name" value="EGF"/>
    <property type="match status" value="3"/>
</dbReference>
<comment type="caution">
    <text evidence="19">The sequence shown here is derived from an EMBL/GenBank/DDBJ whole genome shotgun (WGS) entry which is preliminary data.</text>
</comment>
<keyword evidence="5 14" id="KW-0245">EGF-like domain</keyword>
<dbReference type="EC" id="5.3.4.1" evidence="4"/>
<feature type="signal peptide" evidence="17">
    <location>
        <begin position="1"/>
        <end position="22"/>
    </location>
</feature>
<keyword evidence="13" id="KW-0676">Redox-active center</keyword>
<dbReference type="CDD" id="cd00054">
    <property type="entry name" value="EGF_CA"/>
    <property type="match status" value="1"/>
</dbReference>
<feature type="transmembrane region" description="Helical" evidence="16">
    <location>
        <begin position="387"/>
        <end position="404"/>
    </location>
</feature>
<evidence type="ECO:0000256" key="2">
    <source>
        <dbReference type="ARBA" id="ARBA00004141"/>
    </source>
</evidence>
<evidence type="ECO:0000256" key="5">
    <source>
        <dbReference type="ARBA" id="ARBA00022536"/>
    </source>
</evidence>
<evidence type="ECO:0000256" key="16">
    <source>
        <dbReference type="SAM" id="Phobius"/>
    </source>
</evidence>
<keyword evidence="6 16" id="KW-0812">Transmembrane</keyword>
<dbReference type="Pfam" id="PF07645">
    <property type="entry name" value="EGF_CA"/>
    <property type="match status" value="2"/>
</dbReference>
<evidence type="ECO:0000256" key="10">
    <source>
        <dbReference type="ARBA" id="ARBA00023136"/>
    </source>
</evidence>
<dbReference type="InterPro" id="IPR018097">
    <property type="entry name" value="EGF_Ca-bd_CS"/>
</dbReference>
<dbReference type="PROSITE" id="PS00022">
    <property type="entry name" value="EGF_1"/>
    <property type="match status" value="1"/>
</dbReference>
<comment type="subcellular location">
    <subcellularLocation>
        <location evidence="2">Membrane</location>
        <topology evidence="2">Multi-pass membrane protein</topology>
    </subcellularLocation>
</comment>
<dbReference type="AlphaFoldDB" id="A0A8S3QWD7"/>
<dbReference type="InterPro" id="IPR021852">
    <property type="entry name" value="DUF3456"/>
</dbReference>
<dbReference type="InterPro" id="IPR050751">
    <property type="entry name" value="ECM_structural_protein"/>
</dbReference>
<feature type="disulfide bond" evidence="14">
    <location>
        <begin position="164"/>
        <end position="173"/>
    </location>
</feature>
<feature type="compositionally biased region" description="Basic residues" evidence="15">
    <location>
        <begin position="337"/>
        <end position="356"/>
    </location>
</feature>
<keyword evidence="9 16" id="KW-1133">Transmembrane helix</keyword>
<sequence length="405" mass="45435">MTVNRLTVFSLFIISLIEYVALDKCSVCRGIIDNFDEGLKKTAKANFGGGNTRWEEKSLGSYATSETRLVEIVENLCSKDTKECHTMVEEYEDLVENFWFNQFQKKRDADFFQWLCIENVKVCCPKNTYGPSCSQCKGDKDRPCTSNGKCDGEGTREGTGKCNCDSGYQGDLCDECKDAYFEESKNDTHITCTACHMSCKSTCWEAGPKGCDECGKGWEQNEEEGCKDINECETDATCENGQYCSNTQGSYHCATCHKACDGCTLYGIDKCDKCAEGYTMEDNSCKDVDECLLEDICEDENKVCTNKDGGYDCKCKDGLIEENNTCIPKPKDIPKKKESKPHKKKFSSKDKKSLKKRNKYSQPSLLVHFAILGLYALCGLLVRGNVVIISVLTVFLGIYVYWFAI</sequence>
<keyword evidence="20" id="KW-1185">Reference proteome</keyword>
<dbReference type="PANTHER" id="PTHR24034:SF148">
    <property type="entry name" value="RE58433P"/>
    <property type="match status" value="1"/>
</dbReference>
<evidence type="ECO:0000256" key="6">
    <source>
        <dbReference type="ARBA" id="ARBA00022692"/>
    </source>
</evidence>
<evidence type="ECO:0000256" key="14">
    <source>
        <dbReference type="PROSITE-ProRule" id="PRU00076"/>
    </source>
</evidence>
<dbReference type="GO" id="GO:0003756">
    <property type="term" value="F:protein disulfide isomerase activity"/>
    <property type="evidence" value="ECO:0007669"/>
    <property type="project" value="UniProtKB-EC"/>
</dbReference>
<dbReference type="InterPro" id="IPR009030">
    <property type="entry name" value="Growth_fac_rcpt_cys_sf"/>
</dbReference>
<comment type="catalytic activity">
    <reaction evidence="1">
        <text>Catalyzes the rearrangement of -S-S- bonds in proteins.</text>
        <dbReference type="EC" id="5.3.4.1"/>
    </reaction>
</comment>
<dbReference type="Pfam" id="PF11938">
    <property type="entry name" value="DUF3456"/>
    <property type="match status" value="1"/>
</dbReference>
<organism evidence="19 20">
    <name type="scientific">Mytilus edulis</name>
    <name type="common">Blue mussel</name>
    <dbReference type="NCBI Taxonomy" id="6550"/>
    <lineage>
        <taxon>Eukaryota</taxon>
        <taxon>Metazoa</taxon>
        <taxon>Spiralia</taxon>
        <taxon>Lophotrochozoa</taxon>
        <taxon>Mollusca</taxon>
        <taxon>Bivalvia</taxon>
        <taxon>Autobranchia</taxon>
        <taxon>Pteriomorphia</taxon>
        <taxon>Mytilida</taxon>
        <taxon>Mytiloidea</taxon>
        <taxon>Mytilidae</taxon>
        <taxon>Mytilinae</taxon>
        <taxon>Mytilus</taxon>
    </lineage>
</organism>
<keyword evidence="8" id="KW-0106">Calcium</keyword>
<evidence type="ECO:0000256" key="3">
    <source>
        <dbReference type="ARBA" id="ARBA00005897"/>
    </source>
</evidence>
<dbReference type="GO" id="GO:0016020">
    <property type="term" value="C:membrane"/>
    <property type="evidence" value="ECO:0007669"/>
    <property type="project" value="UniProtKB-SubCell"/>
</dbReference>
<keyword evidence="17" id="KW-0732">Signal</keyword>
<protein>
    <recommendedName>
        <fullName evidence="4">protein disulfide-isomerase</fullName>
        <ecNumber evidence="4">5.3.4.1</ecNumber>
    </recommendedName>
</protein>
<dbReference type="InterPro" id="IPR001881">
    <property type="entry name" value="EGF-like_Ca-bd_dom"/>
</dbReference>
<dbReference type="EMBL" id="CAJPWZ010000712">
    <property type="protein sequence ID" value="CAG2199153.1"/>
    <property type="molecule type" value="Genomic_DNA"/>
</dbReference>
<feature type="chain" id="PRO_5035739164" description="protein disulfide-isomerase" evidence="17">
    <location>
        <begin position="23"/>
        <end position="405"/>
    </location>
</feature>
<dbReference type="PROSITE" id="PS01187">
    <property type="entry name" value="EGF_CA"/>
    <property type="match status" value="2"/>
</dbReference>
<comment type="caution">
    <text evidence="14">Lacks conserved residue(s) required for the propagation of feature annotation.</text>
</comment>